<comment type="caution">
    <text evidence="2">The sequence shown here is derived from an EMBL/GenBank/DDBJ whole genome shotgun (WGS) entry which is preliminary data.</text>
</comment>
<evidence type="ECO:0000256" key="1">
    <source>
        <dbReference type="SAM" id="MobiDB-lite"/>
    </source>
</evidence>
<evidence type="ECO:0000313" key="3">
    <source>
        <dbReference type="Proteomes" id="UP000828390"/>
    </source>
</evidence>
<dbReference type="EMBL" id="JAIWYP010000006">
    <property type="protein sequence ID" value="KAH3804349.1"/>
    <property type="molecule type" value="Genomic_DNA"/>
</dbReference>
<reference evidence="2" key="2">
    <citation type="submission" date="2020-11" db="EMBL/GenBank/DDBJ databases">
        <authorList>
            <person name="McCartney M.A."/>
            <person name="Auch B."/>
            <person name="Kono T."/>
            <person name="Mallez S."/>
            <person name="Becker A."/>
            <person name="Gohl D.M."/>
            <person name="Silverstein K.A.T."/>
            <person name="Koren S."/>
            <person name="Bechman K.B."/>
            <person name="Herman A."/>
            <person name="Abrahante J.E."/>
            <person name="Garbe J."/>
        </authorList>
    </citation>
    <scope>NUCLEOTIDE SEQUENCE</scope>
    <source>
        <strain evidence="2">Duluth1</strain>
        <tissue evidence="2">Whole animal</tissue>
    </source>
</reference>
<dbReference type="AlphaFoldDB" id="A0A9D4JC88"/>
<protein>
    <submittedName>
        <fullName evidence="2">Uncharacterized protein</fullName>
    </submittedName>
</protein>
<evidence type="ECO:0000313" key="2">
    <source>
        <dbReference type="EMBL" id="KAH3804349.1"/>
    </source>
</evidence>
<sequence>MLAFEAIRSIKSRSDIDIRTPKVQSRRISQQQNVTHSKTHSDYTASAVQTNRTDALIYIRVL</sequence>
<name>A0A9D4JC88_DREPO</name>
<dbReference type="Proteomes" id="UP000828390">
    <property type="component" value="Unassembled WGS sequence"/>
</dbReference>
<proteinExistence type="predicted"/>
<feature type="region of interest" description="Disordered" evidence="1">
    <location>
        <begin position="22"/>
        <end position="43"/>
    </location>
</feature>
<gene>
    <name evidence="2" type="ORF">DPMN_132633</name>
</gene>
<accession>A0A9D4JC88</accession>
<organism evidence="2 3">
    <name type="scientific">Dreissena polymorpha</name>
    <name type="common">Zebra mussel</name>
    <name type="synonym">Mytilus polymorpha</name>
    <dbReference type="NCBI Taxonomy" id="45954"/>
    <lineage>
        <taxon>Eukaryota</taxon>
        <taxon>Metazoa</taxon>
        <taxon>Spiralia</taxon>
        <taxon>Lophotrochozoa</taxon>
        <taxon>Mollusca</taxon>
        <taxon>Bivalvia</taxon>
        <taxon>Autobranchia</taxon>
        <taxon>Heteroconchia</taxon>
        <taxon>Euheterodonta</taxon>
        <taxon>Imparidentia</taxon>
        <taxon>Neoheterodontei</taxon>
        <taxon>Myida</taxon>
        <taxon>Dreissenoidea</taxon>
        <taxon>Dreissenidae</taxon>
        <taxon>Dreissena</taxon>
    </lineage>
</organism>
<keyword evidence="3" id="KW-1185">Reference proteome</keyword>
<reference evidence="2" key="1">
    <citation type="journal article" date="2019" name="bioRxiv">
        <title>The Genome of the Zebra Mussel, Dreissena polymorpha: A Resource for Invasive Species Research.</title>
        <authorList>
            <person name="McCartney M.A."/>
            <person name="Auch B."/>
            <person name="Kono T."/>
            <person name="Mallez S."/>
            <person name="Zhang Y."/>
            <person name="Obille A."/>
            <person name="Becker A."/>
            <person name="Abrahante J.E."/>
            <person name="Garbe J."/>
            <person name="Badalamenti J.P."/>
            <person name="Herman A."/>
            <person name="Mangelson H."/>
            <person name="Liachko I."/>
            <person name="Sullivan S."/>
            <person name="Sone E.D."/>
            <person name="Koren S."/>
            <person name="Silverstein K.A.T."/>
            <person name="Beckman K.B."/>
            <person name="Gohl D.M."/>
        </authorList>
    </citation>
    <scope>NUCLEOTIDE SEQUENCE</scope>
    <source>
        <strain evidence="2">Duluth1</strain>
        <tissue evidence="2">Whole animal</tissue>
    </source>
</reference>